<dbReference type="InParanoid" id="C7PZJ7"/>
<dbReference type="Pfam" id="PF04672">
    <property type="entry name" value="Methyltransf_19"/>
    <property type="match status" value="1"/>
</dbReference>
<name>C7PZJ7_CATAD</name>
<dbReference type="KEGG" id="cai:Caci_2740"/>
<dbReference type="InterPro" id="IPR029063">
    <property type="entry name" value="SAM-dependent_MTases_sf"/>
</dbReference>
<protein>
    <recommendedName>
        <fullName evidence="3">S-adenosyl methyltransferase</fullName>
    </recommendedName>
</protein>
<evidence type="ECO:0000313" key="2">
    <source>
        <dbReference type="Proteomes" id="UP000000851"/>
    </source>
</evidence>
<dbReference type="PIRSF" id="PIRSF017393">
    <property type="entry name" value="MTase_SAV2177"/>
    <property type="match status" value="1"/>
</dbReference>
<dbReference type="CDD" id="cd02440">
    <property type="entry name" value="AdoMet_MTases"/>
    <property type="match status" value="1"/>
</dbReference>
<dbReference type="eggNOG" id="COG4106">
    <property type="taxonomic scope" value="Bacteria"/>
</dbReference>
<dbReference type="SUPFAM" id="SSF53335">
    <property type="entry name" value="S-adenosyl-L-methionine-dependent methyltransferases"/>
    <property type="match status" value="1"/>
</dbReference>
<dbReference type="Gene3D" id="3.40.50.150">
    <property type="entry name" value="Vaccinia Virus protein VP39"/>
    <property type="match status" value="1"/>
</dbReference>
<dbReference type="RefSeq" id="WP_012786947.1">
    <property type="nucleotide sequence ID" value="NC_013131.1"/>
</dbReference>
<accession>C7PZJ7</accession>
<dbReference type="OrthoDB" id="3216820at2"/>
<dbReference type="EMBL" id="CP001700">
    <property type="protein sequence ID" value="ACU71654.1"/>
    <property type="molecule type" value="Genomic_DNA"/>
</dbReference>
<evidence type="ECO:0008006" key="3">
    <source>
        <dbReference type="Google" id="ProtNLM"/>
    </source>
</evidence>
<evidence type="ECO:0000313" key="1">
    <source>
        <dbReference type="EMBL" id="ACU71654.1"/>
    </source>
</evidence>
<dbReference type="STRING" id="479433.Caci_2740"/>
<proteinExistence type="predicted"/>
<reference evidence="1 2" key="1">
    <citation type="journal article" date="2009" name="Stand. Genomic Sci.">
        <title>Complete genome sequence of Catenulispora acidiphila type strain (ID 139908).</title>
        <authorList>
            <person name="Copeland A."/>
            <person name="Lapidus A."/>
            <person name="Glavina Del Rio T."/>
            <person name="Nolan M."/>
            <person name="Lucas S."/>
            <person name="Chen F."/>
            <person name="Tice H."/>
            <person name="Cheng J.F."/>
            <person name="Bruce D."/>
            <person name="Goodwin L."/>
            <person name="Pitluck S."/>
            <person name="Mikhailova N."/>
            <person name="Pati A."/>
            <person name="Ivanova N."/>
            <person name="Mavromatis K."/>
            <person name="Chen A."/>
            <person name="Palaniappan K."/>
            <person name="Chain P."/>
            <person name="Land M."/>
            <person name="Hauser L."/>
            <person name="Chang Y.J."/>
            <person name="Jeffries C.D."/>
            <person name="Chertkov O."/>
            <person name="Brettin T."/>
            <person name="Detter J.C."/>
            <person name="Han C."/>
            <person name="Ali Z."/>
            <person name="Tindall B.J."/>
            <person name="Goker M."/>
            <person name="Bristow J."/>
            <person name="Eisen J.A."/>
            <person name="Markowitz V."/>
            <person name="Hugenholtz P."/>
            <person name="Kyrpides N.C."/>
            <person name="Klenk H.P."/>
        </authorList>
    </citation>
    <scope>NUCLEOTIDE SEQUENCE [LARGE SCALE GENOMIC DNA]</scope>
    <source>
        <strain evidence="2">DSM 44928 / JCM 14897 / NBRC 102108 / NRRL B-24433 / ID139908</strain>
    </source>
</reference>
<dbReference type="AlphaFoldDB" id="C7PZJ7"/>
<dbReference type="InterPro" id="IPR006764">
    <property type="entry name" value="SAM_dep_MeTrfase_SAV2177_type"/>
</dbReference>
<dbReference type="HOGENOM" id="CLU_067079_1_0_11"/>
<dbReference type="Proteomes" id="UP000000851">
    <property type="component" value="Chromosome"/>
</dbReference>
<sequence length="283" mass="30644">MTPQPGGQPWGNELAPEWIAPGIDSSQAHPARIYDYLIGGKDNFAADREVAEQLILVRPELREVMRANRAFLARAVRFAAESGIRQFLDIGTGIPTAGNTHQIAQAVAPEATVAYVDNDPMVLVHARALMAAEGLGRTTIHLGDLRDPQTILESPEVRAAIDFSQPVGLLLFAILHFISDDDRPAEIVATLRSALAPGSMIAISHATYNPDQLDELARFTDEYNKSASDLFIRRPADVESFFAGFDLVDPGLVPVTDWRPDPDTVPLPPHVGMRGAVGILGSI</sequence>
<keyword evidence="2" id="KW-1185">Reference proteome</keyword>
<gene>
    <name evidence="1" type="ordered locus">Caci_2740</name>
</gene>
<organism evidence="1 2">
    <name type="scientific">Catenulispora acidiphila (strain DSM 44928 / JCM 14897 / NBRC 102108 / NRRL B-24433 / ID139908)</name>
    <dbReference type="NCBI Taxonomy" id="479433"/>
    <lineage>
        <taxon>Bacteria</taxon>
        <taxon>Bacillati</taxon>
        <taxon>Actinomycetota</taxon>
        <taxon>Actinomycetes</taxon>
        <taxon>Catenulisporales</taxon>
        <taxon>Catenulisporaceae</taxon>
        <taxon>Catenulispora</taxon>
    </lineage>
</organism>